<reference evidence="2" key="2">
    <citation type="journal article" date="2015" name="Data Brief">
        <title>Shoot transcriptome of the giant reed, Arundo donax.</title>
        <authorList>
            <person name="Barrero R.A."/>
            <person name="Guerrero F.D."/>
            <person name="Moolhuijzen P."/>
            <person name="Goolsby J.A."/>
            <person name="Tidwell J."/>
            <person name="Bellgard S.E."/>
            <person name="Bellgard M.I."/>
        </authorList>
    </citation>
    <scope>NUCLEOTIDE SEQUENCE</scope>
    <source>
        <tissue evidence="2">Shoot tissue taken approximately 20 cm above the soil surface</tissue>
    </source>
</reference>
<name>A0A0A9TRZ5_ARUDO</name>
<dbReference type="AlphaFoldDB" id="A0A0A9TRZ5"/>
<protein>
    <submittedName>
        <fullName evidence="2">Uncharacterized protein</fullName>
    </submittedName>
</protein>
<sequence>MRNSIQATSRSIPEGRASIQAGKLDPSTNSSIPMMRSSIYATSRSIERGGC</sequence>
<evidence type="ECO:0000313" key="2">
    <source>
        <dbReference type="EMBL" id="JAE05335.1"/>
    </source>
</evidence>
<feature type="compositionally biased region" description="Polar residues" evidence="1">
    <location>
        <begin position="1"/>
        <end position="11"/>
    </location>
</feature>
<feature type="region of interest" description="Disordered" evidence="1">
    <location>
        <begin position="1"/>
        <end position="51"/>
    </location>
</feature>
<reference evidence="2" key="1">
    <citation type="submission" date="2014-09" db="EMBL/GenBank/DDBJ databases">
        <authorList>
            <person name="Magalhaes I.L.F."/>
            <person name="Oliveira U."/>
            <person name="Santos F.R."/>
            <person name="Vidigal T.H.D.A."/>
            <person name="Brescovit A.D."/>
            <person name="Santos A.J."/>
        </authorList>
    </citation>
    <scope>NUCLEOTIDE SEQUENCE</scope>
    <source>
        <tissue evidence="2">Shoot tissue taken approximately 20 cm above the soil surface</tissue>
    </source>
</reference>
<accession>A0A0A9TRZ5</accession>
<organism evidence="2">
    <name type="scientific">Arundo donax</name>
    <name type="common">Giant reed</name>
    <name type="synonym">Donax arundinaceus</name>
    <dbReference type="NCBI Taxonomy" id="35708"/>
    <lineage>
        <taxon>Eukaryota</taxon>
        <taxon>Viridiplantae</taxon>
        <taxon>Streptophyta</taxon>
        <taxon>Embryophyta</taxon>
        <taxon>Tracheophyta</taxon>
        <taxon>Spermatophyta</taxon>
        <taxon>Magnoliopsida</taxon>
        <taxon>Liliopsida</taxon>
        <taxon>Poales</taxon>
        <taxon>Poaceae</taxon>
        <taxon>PACMAD clade</taxon>
        <taxon>Arundinoideae</taxon>
        <taxon>Arundineae</taxon>
        <taxon>Arundo</taxon>
    </lineage>
</organism>
<proteinExistence type="predicted"/>
<evidence type="ECO:0000256" key="1">
    <source>
        <dbReference type="SAM" id="MobiDB-lite"/>
    </source>
</evidence>
<dbReference type="EMBL" id="GBRH01192561">
    <property type="protein sequence ID" value="JAE05335.1"/>
    <property type="molecule type" value="Transcribed_RNA"/>
</dbReference>